<dbReference type="AlphaFoldDB" id="A0A3P3QT51"/>
<feature type="chain" id="PRO_5018666207" evidence="7">
    <location>
        <begin position="19"/>
        <end position="542"/>
    </location>
</feature>
<keyword evidence="1" id="KW-0031">Aminopeptidase</keyword>
<accession>A0A3P3QT51</accession>
<dbReference type="Proteomes" id="UP000276260">
    <property type="component" value="Unassembled WGS sequence"/>
</dbReference>
<keyword evidence="5 9" id="KW-0378">Hydrolase</keyword>
<reference evidence="9 10" key="1">
    <citation type="submission" date="2018-11" db="EMBL/GenBank/DDBJ databases">
        <title>Draft genome analysis of Rheinheimera mesophila isolated from an industrial waste site.</title>
        <authorList>
            <person name="Yu Q."/>
            <person name="Qi Y."/>
            <person name="Zhang H."/>
            <person name="Lu Y."/>
            <person name="Pu J."/>
        </authorList>
    </citation>
    <scope>NUCLEOTIDE SEQUENCE [LARGE SCALE GENOMIC DNA]</scope>
    <source>
        <strain evidence="9 10">IITR13</strain>
    </source>
</reference>
<evidence type="ECO:0000256" key="5">
    <source>
        <dbReference type="ARBA" id="ARBA00022801"/>
    </source>
</evidence>
<dbReference type="GO" id="GO:0006508">
    <property type="term" value="P:proteolysis"/>
    <property type="evidence" value="ECO:0007669"/>
    <property type="project" value="UniProtKB-KW"/>
</dbReference>
<keyword evidence="2" id="KW-0645">Protease</keyword>
<dbReference type="EMBL" id="RRCF01000001">
    <property type="protein sequence ID" value="RRJ23463.1"/>
    <property type="molecule type" value="Genomic_DNA"/>
</dbReference>
<dbReference type="PANTHER" id="PTHR12147">
    <property type="entry name" value="METALLOPEPTIDASE M28 FAMILY MEMBER"/>
    <property type="match status" value="1"/>
</dbReference>
<sequence length="542" mass="60336">MNKLATTLALALAFTAGAAEPVLVQTDFNANFARYFEKVASDEMQGRAPATEGEKRTVAYLETEFKRLGLTAYKDGSYRQAVPVVQIDPVSVSSMTLTGDKTAANLVYKTDMMAWSTRMLPEIKVENSDMVFAGYGIVAPEYNWNDYKDLDVKGKTVVVLVNDPGFATQDPKLFTGNAMTYYGRWTYKFEEAARQGAAMLLIVHETEAASYGWNVVAGTSPIRFELADANKNMHKAQVEGWLSLDAAERLFAANGSSLKEMKAKALQPDFKAIPLNAKASISIKNNLREIDSNNVIGFIPGSKKPDEAVIYMAHWDHFGLDFSRSDDKIFNGAQDNAGGIAGLLALAEKFKQGPAPERSIAFVAVTAEERGLLGSRWYAEHPLFPVNKTVAGINMDIMNVYGPMRDVMVFGYGSSELEPILAKYAKAQNRYIAPEPTPQDGFYYRSDHFNLAKKGVPMLYARGGIDSVEHGKDWGLAQRKNYVTDYYHKVNDEFDPNWDLRGSQQDLFLFYQVGLEVANSQSWPNWLPGKEFKAIRDQSLQH</sequence>
<dbReference type="Pfam" id="PF04389">
    <property type="entry name" value="Peptidase_M28"/>
    <property type="match status" value="1"/>
</dbReference>
<gene>
    <name evidence="9" type="ORF">EIK76_05185</name>
</gene>
<dbReference type="PANTHER" id="PTHR12147:SF56">
    <property type="entry name" value="AMINOPEPTIDASE YDR415C-RELATED"/>
    <property type="match status" value="1"/>
</dbReference>
<dbReference type="CDD" id="cd04821">
    <property type="entry name" value="PA_M28_1_2"/>
    <property type="match status" value="1"/>
</dbReference>
<evidence type="ECO:0000313" key="9">
    <source>
        <dbReference type="EMBL" id="RRJ23463.1"/>
    </source>
</evidence>
<protein>
    <submittedName>
        <fullName evidence="9">M20/M25/M40 family metallo-hydrolase</fullName>
    </submittedName>
</protein>
<evidence type="ECO:0000256" key="7">
    <source>
        <dbReference type="SAM" id="SignalP"/>
    </source>
</evidence>
<feature type="signal peptide" evidence="7">
    <location>
        <begin position="1"/>
        <end position="18"/>
    </location>
</feature>
<dbReference type="InterPro" id="IPR045175">
    <property type="entry name" value="M28_fam"/>
</dbReference>
<proteinExistence type="predicted"/>
<feature type="domain" description="Peptidase M28" evidence="8">
    <location>
        <begin position="294"/>
        <end position="503"/>
    </location>
</feature>
<dbReference type="OrthoDB" id="9778250at2"/>
<evidence type="ECO:0000256" key="1">
    <source>
        <dbReference type="ARBA" id="ARBA00022438"/>
    </source>
</evidence>
<dbReference type="SUPFAM" id="SSF53187">
    <property type="entry name" value="Zn-dependent exopeptidases"/>
    <property type="match status" value="1"/>
</dbReference>
<dbReference type="GO" id="GO:0004177">
    <property type="term" value="F:aminopeptidase activity"/>
    <property type="evidence" value="ECO:0007669"/>
    <property type="project" value="UniProtKB-KW"/>
</dbReference>
<evidence type="ECO:0000313" key="10">
    <source>
        <dbReference type="Proteomes" id="UP000276260"/>
    </source>
</evidence>
<dbReference type="InterPro" id="IPR007484">
    <property type="entry name" value="Peptidase_M28"/>
</dbReference>
<keyword evidence="3" id="KW-0479">Metal-binding</keyword>
<organism evidence="9 10">
    <name type="scientific">Rheinheimera mesophila</name>
    <dbReference type="NCBI Taxonomy" id="1547515"/>
    <lineage>
        <taxon>Bacteria</taxon>
        <taxon>Pseudomonadati</taxon>
        <taxon>Pseudomonadota</taxon>
        <taxon>Gammaproteobacteria</taxon>
        <taxon>Chromatiales</taxon>
        <taxon>Chromatiaceae</taxon>
        <taxon>Rheinheimera</taxon>
    </lineage>
</organism>
<dbReference type="GO" id="GO:0046872">
    <property type="term" value="F:metal ion binding"/>
    <property type="evidence" value="ECO:0007669"/>
    <property type="project" value="UniProtKB-KW"/>
</dbReference>
<dbReference type="RefSeq" id="WP_046519974.1">
    <property type="nucleotide sequence ID" value="NZ_LAVS01000021.1"/>
</dbReference>
<comment type="caution">
    <text evidence="9">The sequence shown here is derived from an EMBL/GenBank/DDBJ whole genome shotgun (WGS) entry which is preliminary data.</text>
</comment>
<dbReference type="Gene3D" id="3.50.30.30">
    <property type="match status" value="1"/>
</dbReference>
<evidence type="ECO:0000256" key="3">
    <source>
        <dbReference type="ARBA" id="ARBA00022723"/>
    </source>
</evidence>
<keyword evidence="6" id="KW-0862">Zinc</keyword>
<dbReference type="CDD" id="cd05660">
    <property type="entry name" value="M28_like_PA"/>
    <property type="match status" value="1"/>
</dbReference>
<name>A0A3P3QT51_9GAMM</name>
<evidence type="ECO:0000256" key="2">
    <source>
        <dbReference type="ARBA" id="ARBA00022670"/>
    </source>
</evidence>
<dbReference type="Gene3D" id="3.40.630.10">
    <property type="entry name" value="Zn peptidases"/>
    <property type="match status" value="1"/>
</dbReference>
<keyword evidence="10" id="KW-1185">Reference proteome</keyword>
<dbReference type="FunFam" id="3.40.630.10:FF:000088">
    <property type="entry name" value="Peptidase M20"/>
    <property type="match status" value="1"/>
</dbReference>
<dbReference type="GO" id="GO:0008235">
    <property type="term" value="F:metalloexopeptidase activity"/>
    <property type="evidence" value="ECO:0007669"/>
    <property type="project" value="InterPro"/>
</dbReference>
<keyword evidence="4 7" id="KW-0732">Signal</keyword>
<evidence type="ECO:0000256" key="6">
    <source>
        <dbReference type="ARBA" id="ARBA00022833"/>
    </source>
</evidence>
<evidence type="ECO:0000256" key="4">
    <source>
        <dbReference type="ARBA" id="ARBA00022729"/>
    </source>
</evidence>
<evidence type="ECO:0000259" key="8">
    <source>
        <dbReference type="Pfam" id="PF04389"/>
    </source>
</evidence>